<keyword evidence="1" id="KW-0732">Signal</keyword>
<dbReference type="RefSeq" id="WP_017749318.1">
    <property type="nucleotide sequence ID" value="NZ_KQ976354.1"/>
</dbReference>
<proteinExistence type="predicted"/>
<name>A0A139X093_9CYAN</name>
<sequence length="825" mass="84081">MKILILQTLSAASVYLFYCLALGSPSQSQISSDGTVPTNVGQSGNVFEITGGTQAGSNLFHSFKEFSVPTGSEAFFKNTTNINNIDNIITRVTGGSISNIDGLIRENFGANLIFINPSGINFGPNAQLNIGGSFLGSTANSIKFADGVEFSATNPQASPLLTVSVPVGLQFGQNPGTIRVQGTSQAFTVADPTFSPVTRTSTSTGLRVKPNQTLALVGGNINIDGGTLTAESGRVELGSVAAGQVSLNSNAGGWTLGYEGVPGFKDIEMRSLALADASGSGGSIQVQGQNFSVSDGSLVLIQNQGFQSAGAIQVNARESVKVSGTNADGTIRSSLTNETVGVGRGGDINISTQRLVVEEGATVFPKTFGSGTGGNININASESVQVDAVSAVNPSVSSSIITATYGSGDSGNNTVSTGRLTATVGGTIVSTSFGTGRGGNLNVNATDSINIIGVEPQFFIPSALAATTNVAGDAGDLTVSTPRLTVRDGGRVDASTFGSGSAGNVTINAPEFVEVKGTVLGAINPSLIGSSGILPDQSFQQAFRIPAIPSGAAQNVTINTGELRVTDGGQVTVRNQGSGNAGNFRVNARSILLDNGGSITAATKSGEGGNIILETDSLQMRHGSQISAEAGGTGNGGNITITGSSPTDFVVLLENSGITANAFEGRGGNIQINTQGLFVCPECKITASSQLGLDGAVQFITPDVGANQEAIDVPQEIVQPEEVVVQACTAKKEQDRSEFTITGRGGLPPQPNELLSSQALVSFEPNQAENLSPSTMAIKQTHTATLPPPARGWYVNPKGTVVLTANAPIVTYYTAGAIASSCHGQ</sequence>
<dbReference type="Pfam" id="PF05860">
    <property type="entry name" value="TPS"/>
    <property type="match status" value="1"/>
</dbReference>
<organism evidence="3 4">
    <name type="scientific">Scytonema hofmannii PCC 7110</name>
    <dbReference type="NCBI Taxonomy" id="128403"/>
    <lineage>
        <taxon>Bacteria</taxon>
        <taxon>Bacillati</taxon>
        <taxon>Cyanobacteriota</taxon>
        <taxon>Cyanophyceae</taxon>
        <taxon>Nostocales</taxon>
        <taxon>Scytonemataceae</taxon>
        <taxon>Scytonema</taxon>
    </lineage>
</organism>
<dbReference type="OrthoDB" id="502809at2"/>
<dbReference type="EMBL" id="ANNX02000042">
    <property type="protein sequence ID" value="KYC38053.1"/>
    <property type="molecule type" value="Genomic_DNA"/>
</dbReference>
<gene>
    <name evidence="3" type="ORF">WA1_37495</name>
</gene>
<evidence type="ECO:0000313" key="3">
    <source>
        <dbReference type="EMBL" id="KYC38053.1"/>
    </source>
</evidence>
<dbReference type="InterPro" id="IPR008638">
    <property type="entry name" value="FhaB/CdiA-like_TPS"/>
</dbReference>
<protein>
    <recommendedName>
        <fullName evidence="2">Filamentous haemagglutinin FhaB/tRNA nuclease CdiA-like TPS domain-containing protein</fullName>
    </recommendedName>
</protein>
<reference evidence="3 4" key="1">
    <citation type="journal article" date="2013" name="Genome Biol. Evol.">
        <title>Genomes of Stigonematalean cyanobacteria (subsection V) and the evolution of oxygenic photosynthesis from prokaryotes to plastids.</title>
        <authorList>
            <person name="Dagan T."/>
            <person name="Roettger M."/>
            <person name="Stucken K."/>
            <person name="Landan G."/>
            <person name="Koch R."/>
            <person name="Major P."/>
            <person name="Gould S.B."/>
            <person name="Goremykin V.V."/>
            <person name="Rippka R."/>
            <person name="Tandeau de Marsac N."/>
            <person name="Gugger M."/>
            <person name="Lockhart P.J."/>
            <person name="Allen J.F."/>
            <person name="Brune I."/>
            <person name="Maus I."/>
            <person name="Puhler A."/>
            <person name="Martin W.F."/>
        </authorList>
    </citation>
    <scope>NUCLEOTIDE SEQUENCE [LARGE SCALE GENOMIC DNA]</scope>
    <source>
        <strain evidence="3 4">PCC 7110</strain>
    </source>
</reference>
<dbReference type="Gene3D" id="2.160.20.10">
    <property type="entry name" value="Single-stranded right-handed beta-helix, Pectin lyase-like"/>
    <property type="match status" value="2"/>
</dbReference>
<feature type="chain" id="PRO_5007300498" description="Filamentous haemagglutinin FhaB/tRNA nuclease CdiA-like TPS domain-containing protein" evidence="1">
    <location>
        <begin position="22"/>
        <end position="825"/>
    </location>
</feature>
<dbReference type="InterPro" id="IPR012334">
    <property type="entry name" value="Pectin_lyas_fold"/>
</dbReference>
<feature type="signal peptide" evidence="1">
    <location>
        <begin position="1"/>
        <end position="21"/>
    </location>
</feature>
<dbReference type="SUPFAM" id="SSF51126">
    <property type="entry name" value="Pectin lyase-like"/>
    <property type="match status" value="3"/>
</dbReference>
<evidence type="ECO:0000313" key="4">
    <source>
        <dbReference type="Proteomes" id="UP000076925"/>
    </source>
</evidence>
<evidence type="ECO:0000259" key="2">
    <source>
        <dbReference type="SMART" id="SM00912"/>
    </source>
</evidence>
<keyword evidence="4" id="KW-1185">Reference proteome</keyword>
<dbReference type="Proteomes" id="UP000076925">
    <property type="component" value="Unassembled WGS sequence"/>
</dbReference>
<dbReference type="NCBIfam" id="TIGR01901">
    <property type="entry name" value="adhes_NPXG"/>
    <property type="match status" value="1"/>
</dbReference>
<dbReference type="InterPro" id="IPR011050">
    <property type="entry name" value="Pectin_lyase_fold/virulence"/>
</dbReference>
<dbReference type="AlphaFoldDB" id="A0A139X093"/>
<dbReference type="SMART" id="SM00912">
    <property type="entry name" value="Haemagg_act"/>
    <property type="match status" value="1"/>
</dbReference>
<feature type="domain" description="Filamentous haemagglutinin FhaB/tRNA nuclease CdiA-like TPS" evidence="2">
    <location>
        <begin position="30"/>
        <end position="145"/>
    </location>
</feature>
<comment type="caution">
    <text evidence="3">The sequence shown here is derived from an EMBL/GenBank/DDBJ whole genome shotgun (WGS) entry which is preliminary data.</text>
</comment>
<evidence type="ECO:0000256" key="1">
    <source>
        <dbReference type="SAM" id="SignalP"/>
    </source>
</evidence>
<dbReference type="STRING" id="128403.WA1_37495"/>
<accession>A0A139X093</accession>